<dbReference type="Gene3D" id="1.20.1250.20">
    <property type="entry name" value="MFS general substrate transporter like domains"/>
    <property type="match status" value="2"/>
</dbReference>
<protein>
    <submittedName>
        <fullName evidence="9">MFS transporter</fullName>
    </submittedName>
</protein>
<accession>A0A9D2AZQ6</accession>
<feature type="transmembrane region" description="Helical" evidence="7">
    <location>
        <begin position="69"/>
        <end position="89"/>
    </location>
</feature>
<evidence type="ECO:0000256" key="3">
    <source>
        <dbReference type="ARBA" id="ARBA00022692"/>
    </source>
</evidence>
<dbReference type="InterPro" id="IPR050189">
    <property type="entry name" value="MFS_Efflux_Transporters"/>
</dbReference>
<feature type="transmembrane region" description="Helical" evidence="7">
    <location>
        <begin position="290"/>
        <end position="308"/>
    </location>
</feature>
<proteinExistence type="predicted"/>
<evidence type="ECO:0000259" key="8">
    <source>
        <dbReference type="PROSITE" id="PS50850"/>
    </source>
</evidence>
<dbReference type="PANTHER" id="PTHR43124">
    <property type="entry name" value="PURINE EFFLUX PUMP PBUE"/>
    <property type="match status" value="1"/>
</dbReference>
<dbReference type="InterPro" id="IPR011701">
    <property type="entry name" value="MFS"/>
</dbReference>
<feature type="region of interest" description="Disordered" evidence="6">
    <location>
        <begin position="450"/>
        <end position="503"/>
    </location>
</feature>
<feature type="transmembrane region" description="Helical" evidence="7">
    <location>
        <begin position="199"/>
        <end position="222"/>
    </location>
</feature>
<keyword evidence="2" id="KW-1003">Cell membrane</keyword>
<dbReference type="PANTHER" id="PTHR43124:SF6">
    <property type="entry name" value="TRANSPORTER ARAJ-RELATED"/>
    <property type="match status" value="1"/>
</dbReference>
<reference evidence="9" key="1">
    <citation type="journal article" date="2021" name="PeerJ">
        <title>Extensive microbial diversity within the chicken gut microbiome revealed by metagenomics and culture.</title>
        <authorList>
            <person name="Gilroy R."/>
            <person name="Ravi A."/>
            <person name="Getino M."/>
            <person name="Pursley I."/>
            <person name="Horton D.L."/>
            <person name="Alikhan N.F."/>
            <person name="Baker D."/>
            <person name="Gharbi K."/>
            <person name="Hall N."/>
            <person name="Watson M."/>
            <person name="Adriaenssens E.M."/>
            <person name="Foster-Nyarko E."/>
            <person name="Jarju S."/>
            <person name="Secka A."/>
            <person name="Antonio M."/>
            <person name="Oren A."/>
            <person name="Chaudhuri R.R."/>
            <person name="La Ragione R."/>
            <person name="Hildebrand F."/>
            <person name="Pallen M.J."/>
        </authorList>
    </citation>
    <scope>NUCLEOTIDE SEQUENCE</scope>
    <source>
        <strain evidence="9">USASDec5-558</strain>
    </source>
</reference>
<dbReference type="EMBL" id="DXEV01000033">
    <property type="protein sequence ID" value="HIX56197.1"/>
    <property type="molecule type" value="Genomic_DNA"/>
</dbReference>
<evidence type="ECO:0000256" key="5">
    <source>
        <dbReference type="ARBA" id="ARBA00023136"/>
    </source>
</evidence>
<dbReference type="InterPro" id="IPR036259">
    <property type="entry name" value="MFS_trans_sf"/>
</dbReference>
<keyword evidence="3 7" id="KW-0812">Transmembrane</keyword>
<name>A0A9D2AZQ6_9GAMM</name>
<feature type="transmembrane region" description="Helical" evidence="7">
    <location>
        <begin position="266"/>
        <end position="284"/>
    </location>
</feature>
<dbReference type="SUPFAM" id="SSF103473">
    <property type="entry name" value="MFS general substrate transporter"/>
    <property type="match status" value="1"/>
</dbReference>
<organism evidence="9 10">
    <name type="scientific">Candidatus Anaerobiospirillum pullistercoris</name>
    <dbReference type="NCBI Taxonomy" id="2838452"/>
    <lineage>
        <taxon>Bacteria</taxon>
        <taxon>Pseudomonadati</taxon>
        <taxon>Pseudomonadota</taxon>
        <taxon>Gammaproteobacteria</taxon>
        <taxon>Aeromonadales</taxon>
        <taxon>Succinivibrionaceae</taxon>
        <taxon>Anaerobiospirillum</taxon>
    </lineage>
</organism>
<evidence type="ECO:0000313" key="10">
    <source>
        <dbReference type="Proteomes" id="UP000886829"/>
    </source>
</evidence>
<feature type="compositionally biased region" description="Basic and acidic residues" evidence="6">
    <location>
        <begin position="476"/>
        <end position="503"/>
    </location>
</feature>
<feature type="transmembrane region" description="Helical" evidence="7">
    <location>
        <begin position="128"/>
        <end position="152"/>
    </location>
</feature>
<dbReference type="GO" id="GO:0022857">
    <property type="term" value="F:transmembrane transporter activity"/>
    <property type="evidence" value="ECO:0007669"/>
    <property type="project" value="InterPro"/>
</dbReference>
<feature type="compositionally biased region" description="Low complexity" evidence="6">
    <location>
        <begin position="450"/>
        <end position="459"/>
    </location>
</feature>
<evidence type="ECO:0000256" key="6">
    <source>
        <dbReference type="SAM" id="MobiDB-lite"/>
    </source>
</evidence>
<feature type="region of interest" description="Disordered" evidence="6">
    <location>
        <begin position="386"/>
        <end position="405"/>
    </location>
</feature>
<dbReference type="PROSITE" id="PS50850">
    <property type="entry name" value="MFS"/>
    <property type="match status" value="1"/>
</dbReference>
<sequence>MLIRGLIALAFGTLGLGITEYVAMGLLPYWAEGFNVSIAESGHAISAYALGVAIGAFSIILMRTMKLKNILLVLIVMHIVGNALTAFAPSFETMLGARFIAGLPHGAYFGVGSIIAQRLAAKGKGTSAVAIMVAGMTVANIFGVPLGTALAHSLSWRTIFYIVVLWGVLVLVSVMMWVRDVGKIKDTGFKGQFVFLKDPAPWLVLAATMLGNAGIFCMHSYISPILTDFAGIPLEMVSAVLVVMGISMVICNLVSGRLCDRFTPGLVATVCQFLAIFMLLGIAFMGRNPVLCVIFAVITAGLLFAISSPEQVSILRVSPGGMLLGASMVQAAFNLGNALGAYVGGIPFTLNMDISFVTIFGAILAAVGATALLVYYKKHESLFPDPAETDTADQQDGVAQGAGSSLETHEFGMSDELMAKYHAQKAAAYAAKAAKAATYNAIHEAAAANTTNETAPTEAQVAAETQVSAETPAVTDEVKASEPPAKEEKEEAKPEDAKTSDSK</sequence>
<dbReference type="CDD" id="cd17324">
    <property type="entry name" value="MFS_NepI_like"/>
    <property type="match status" value="1"/>
</dbReference>
<feature type="transmembrane region" description="Helical" evidence="7">
    <location>
        <begin position="320"/>
        <end position="342"/>
    </location>
</feature>
<dbReference type="InterPro" id="IPR020846">
    <property type="entry name" value="MFS_dom"/>
</dbReference>
<feature type="domain" description="Major facilitator superfamily (MFS) profile" evidence="8">
    <location>
        <begin position="5"/>
        <end position="380"/>
    </location>
</feature>
<comment type="subcellular location">
    <subcellularLocation>
        <location evidence="1">Cell membrane</location>
        <topology evidence="1">Multi-pass membrane protein</topology>
    </subcellularLocation>
</comment>
<feature type="transmembrane region" description="Helical" evidence="7">
    <location>
        <begin position="158"/>
        <end position="178"/>
    </location>
</feature>
<feature type="transmembrane region" description="Helical" evidence="7">
    <location>
        <begin position="95"/>
        <end position="116"/>
    </location>
</feature>
<evidence type="ECO:0000256" key="2">
    <source>
        <dbReference type="ARBA" id="ARBA00022475"/>
    </source>
</evidence>
<keyword evidence="5 7" id="KW-0472">Membrane</keyword>
<comment type="caution">
    <text evidence="9">The sequence shown here is derived from an EMBL/GenBank/DDBJ whole genome shotgun (WGS) entry which is preliminary data.</text>
</comment>
<keyword evidence="4 7" id="KW-1133">Transmembrane helix</keyword>
<feature type="transmembrane region" description="Helical" evidence="7">
    <location>
        <begin position="354"/>
        <end position="376"/>
    </location>
</feature>
<dbReference type="Pfam" id="PF07690">
    <property type="entry name" value="MFS_1"/>
    <property type="match status" value="1"/>
</dbReference>
<reference evidence="9" key="2">
    <citation type="submission" date="2021-04" db="EMBL/GenBank/DDBJ databases">
        <authorList>
            <person name="Gilroy R."/>
        </authorList>
    </citation>
    <scope>NUCLEOTIDE SEQUENCE</scope>
    <source>
        <strain evidence="9">USASDec5-558</strain>
    </source>
</reference>
<dbReference type="GO" id="GO:0005886">
    <property type="term" value="C:plasma membrane"/>
    <property type="evidence" value="ECO:0007669"/>
    <property type="project" value="UniProtKB-SubCell"/>
</dbReference>
<evidence type="ECO:0000256" key="4">
    <source>
        <dbReference type="ARBA" id="ARBA00022989"/>
    </source>
</evidence>
<gene>
    <name evidence="9" type="ORF">H9850_01840</name>
</gene>
<dbReference type="Proteomes" id="UP000886829">
    <property type="component" value="Unassembled WGS sequence"/>
</dbReference>
<evidence type="ECO:0000256" key="1">
    <source>
        <dbReference type="ARBA" id="ARBA00004651"/>
    </source>
</evidence>
<feature type="transmembrane region" description="Helical" evidence="7">
    <location>
        <begin position="7"/>
        <end position="31"/>
    </location>
</feature>
<feature type="transmembrane region" description="Helical" evidence="7">
    <location>
        <begin position="43"/>
        <end position="62"/>
    </location>
</feature>
<evidence type="ECO:0000256" key="7">
    <source>
        <dbReference type="SAM" id="Phobius"/>
    </source>
</evidence>
<evidence type="ECO:0000313" key="9">
    <source>
        <dbReference type="EMBL" id="HIX56197.1"/>
    </source>
</evidence>
<feature type="transmembrane region" description="Helical" evidence="7">
    <location>
        <begin position="234"/>
        <end position="254"/>
    </location>
</feature>
<dbReference type="AlphaFoldDB" id="A0A9D2AZQ6"/>